<dbReference type="SMART" id="SM00129">
    <property type="entry name" value="KISc"/>
    <property type="match status" value="1"/>
</dbReference>
<dbReference type="InterPro" id="IPR036961">
    <property type="entry name" value="Kinesin_motor_dom_sf"/>
</dbReference>
<dbReference type="AlphaFoldDB" id="A0A0P1A7I4"/>
<dbReference type="GO" id="GO:0003777">
    <property type="term" value="F:microtubule motor activity"/>
    <property type="evidence" value="ECO:0007669"/>
    <property type="project" value="InterPro"/>
</dbReference>
<dbReference type="Pfam" id="PF00225">
    <property type="entry name" value="Kinesin"/>
    <property type="match status" value="1"/>
</dbReference>
<dbReference type="RefSeq" id="XP_024572445.1">
    <property type="nucleotide sequence ID" value="XM_024715802.1"/>
</dbReference>
<dbReference type="PANTHER" id="PTHR47972:SF28">
    <property type="entry name" value="KINESIN-LIKE PROTEIN KLP-3"/>
    <property type="match status" value="1"/>
</dbReference>
<dbReference type="GO" id="GO:0007018">
    <property type="term" value="P:microtubule-based movement"/>
    <property type="evidence" value="ECO:0007669"/>
    <property type="project" value="InterPro"/>
</dbReference>
<dbReference type="EMBL" id="CCYD01000109">
    <property type="protein sequence ID" value="CEG36076.1"/>
    <property type="molecule type" value="Genomic_DNA"/>
</dbReference>
<evidence type="ECO:0000256" key="1">
    <source>
        <dbReference type="SAM" id="Coils"/>
    </source>
</evidence>
<dbReference type="STRING" id="4781.A0A0P1A7I4"/>
<feature type="coiled-coil region" evidence="1">
    <location>
        <begin position="182"/>
        <end position="209"/>
    </location>
</feature>
<accession>A0A0P1A7I4</accession>
<evidence type="ECO:0000259" key="2">
    <source>
        <dbReference type="SMART" id="SM00129"/>
    </source>
</evidence>
<dbReference type="GO" id="GO:0015630">
    <property type="term" value="C:microtubule cytoskeleton"/>
    <property type="evidence" value="ECO:0007669"/>
    <property type="project" value="TreeGrafter"/>
</dbReference>
<dbReference type="GeneID" id="36395451"/>
<proteinExistence type="predicted"/>
<evidence type="ECO:0000313" key="4">
    <source>
        <dbReference type="Proteomes" id="UP000054928"/>
    </source>
</evidence>
<protein>
    <submittedName>
        <fullName evidence="3">Di-glucose binding protein with kinesin motor domain</fullName>
    </submittedName>
</protein>
<reference evidence="4" key="1">
    <citation type="submission" date="2014-09" db="EMBL/GenBank/DDBJ databases">
        <authorList>
            <person name="Sharma Rahul"/>
            <person name="Thines Marco"/>
        </authorList>
    </citation>
    <scope>NUCLEOTIDE SEQUENCE [LARGE SCALE GENOMIC DNA]</scope>
</reference>
<feature type="domain" description="Kinesin motor" evidence="2">
    <location>
        <begin position="418"/>
        <end position="754"/>
    </location>
</feature>
<dbReference type="InterPro" id="IPR027640">
    <property type="entry name" value="Kinesin-like_fam"/>
</dbReference>
<name>A0A0P1A7I4_PLAHL</name>
<evidence type="ECO:0000313" key="3">
    <source>
        <dbReference type="EMBL" id="CEG36076.1"/>
    </source>
</evidence>
<dbReference type="PANTHER" id="PTHR47972">
    <property type="entry name" value="KINESIN-LIKE PROTEIN KLP-3"/>
    <property type="match status" value="1"/>
</dbReference>
<keyword evidence="4" id="KW-1185">Reference proteome</keyword>
<keyword evidence="1" id="KW-0175">Coiled coil</keyword>
<dbReference type="Gene3D" id="3.40.850.10">
    <property type="entry name" value="Kinesin motor domain"/>
    <property type="match status" value="1"/>
</dbReference>
<dbReference type="OrthoDB" id="70408at2759"/>
<dbReference type="GO" id="GO:0008017">
    <property type="term" value="F:microtubule binding"/>
    <property type="evidence" value="ECO:0007669"/>
    <property type="project" value="InterPro"/>
</dbReference>
<dbReference type="Proteomes" id="UP000054928">
    <property type="component" value="Unassembled WGS sequence"/>
</dbReference>
<organism evidence="3 4">
    <name type="scientific">Plasmopara halstedii</name>
    <name type="common">Downy mildew of sunflower</name>
    <dbReference type="NCBI Taxonomy" id="4781"/>
    <lineage>
        <taxon>Eukaryota</taxon>
        <taxon>Sar</taxon>
        <taxon>Stramenopiles</taxon>
        <taxon>Oomycota</taxon>
        <taxon>Peronosporomycetes</taxon>
        <taxon>Peronosporales</taxon>
        <taxon>Peronosporaceae</taxon>
        <taxon>Plasmopara</taxon>
    </lineage>
</organism>
<dbReference type="GO" id="GO:0005524">
    <property type="term" value="F:ATP binding"/>
    <property type="evidence" value="ECO:0007669"/>
    <property type="project" value="InterPro"/>
</dbReference>
<dbReference type="InterPro" id="IPR027417">
    <property type="entry name" value="P-loop_NTPase"/>
</dbReference>
<dbReference type="InterPro" id="IPR001752">
    <property type="entry name" value="Kinesin_motor_dom"/>
</dbReference>
<dbReference type="OMA" id="ISMQHDE"/>
<dbReference type="SUPFAM" id="SSF52540">
    <property type="entry name" value="P-loop containing nucleoside triphosphate hydrolases"/>
    <property type="match status" value="1"/>
</dbReference>
<sequence length="953" mass="107765">MPLLMRQKHSTLTANSVVIANLETMEYGGDELGMVLNKEEINQHDESSNIIVKGSAFNPEPSASLVVHMTKEVRRNVGKHNHLFVMEADHLQEEILTLRTTCTGTKRKVRFDSLEYGESTTDVPVVLGDSEAGFLCWKEFVKTKKLNEKSIAEAQRWKMQVIELNAYISMQHDEVAVLRTCAREKDAAIEKAEAEAKELRHLNQMHSQEMNLLHDKIQHLTTEINKGSMHLKMITEKWTETQAKYGLLERENSILRNQLQVACQHAVEREREFVLVRDARDALHLHINQLNGTGAAKTAQINASQAYKSNIREYLQFQQEAIQRHAVFRRLVNNVARNAIMSLHAMRATITQIRVPLVAFQGDFRRFFDNLRVPVLTLLDQTSRYAMAAHIEHAPLRVALTFSELTRQHLHEQLWRTRRNAMVICQLQNVQDSVAESTNEAEMSVVRGNYSNGELLLRQKYDNREEVLDVQCDAIFSDRGREWDRHETIMPLVQSVFDGCNACVITFAKALPLKIGATVRQTVPELILRELFEAMGMHGTDARFYRAKVTISFLAVFNETVYDLLGVERTLSMTTDAAVATGQQIVVLEVQDAEEALMVLAGGRECLAASGVPDLKANDVAPSLLNSSLTHTVVTVCLSFENLLTGCGLNKSKLQIVELALGSKYAGNQSPLCSDNHEEENQRVAADKGIDALVTALADVRFKDVTSVRYHNSELTVLLQDTIKFGAKFLVLVALPSFYSSRQTTEDANPAAIVRILQLMRSSIGSDDPRLSLKNNNHDRSVEGFMNRLALQQSQQYRGYTFPFSSFQMREYARHYAIVPSSWSTELEDLTKRYDKQALDSLIATPPARIYHKVDQVCEDEQQHHYHTISYPPPDPIDSQLKVPRLNLDRSATSKLIPSCNHSKSIYKNTATAVRTAIAPMTVSSTRKSTCEYRHQMASTVLKKTFQSRIPFR</sequence>